<reference evidence="1" key="1">
    <citation type="submission" date="2022-11" db="EMBL/GenBank/DDBJ databases">
        <title>Genome Sequence of Boeremia exigua.</title>
        <authorList>
            <person name="Buettner E."/>
        </authorList>
    </citation>
    <scope>NUCLEOTIDE SEQUENCE</scope>
    <source>
        <strain evidence="1">CU02</strain>
    </source>
</reference>
<comment type="caution">
    <text evidence="1">The sequence shown here is derived from an EMBL/GenBank/DDBJ whole genome shotgun (WGS) entry which is preliminary data.</text>
</comment>
<evidence type="ECO:0000313" key="2">
    <source>
        <dbReference type="Proteomes" id="UP001153331"/>
    </source>
</evidence>
<protein>
    <submittedName>
        <fullName evidence="1">Uncharacterized protein</fullName>
    </submittedName>
</protein>
<proteinExistence type="predicted"/>
<dbReference type="Proteomes" id="UP001153331">
    <property type="component" value="Unassembled WGS sequence"/>
</dbReference>
<sequence>MSLDLIYTTCSWLIMPAQAWLGFYPCTPTPTPTQDARLILHIDKIKETIATVRHTIDIRRQLVALSESNGFYCTTCSDRPNDPYCSTTCPLLRGSRGWCRYDETWVSLATKDVQLFEKLEADVCARAAEANKQTVWDWQAQAVVLLQRTEDTPSPRCRRPARTKIRGFNPDWSFEGHLSNGPGLEEGLAPDEVETY</sequence>
<gene>
    <name evidence="1" type="ORF">OPT61_g3877</name>
</gene>
<keyword evidence="2" id="KW-1185">Reference proteome</keyword>
<dbReference type="EMBL" id="JAPHNI010000208">
    <property type="protein sequence ID" value="KAJ8114189.1"/>
    <property type="molecule type" value="Genomic_DNA"/>
</dbReference>
<accession>A0ACC2IGF8</accession>
<name>A0ACC2IGF8_9PLEO</name>
<organism evidence="1 2">
    <name type="scientific">Boeremia exigua</name>
    <dbReference type="NCBI Taxonomy" id="749465"/>
    <lineage>
        <taxon>Eukaryota</taxon>
        <taxon>Fungi</taxon>
        <taxon>Dikarya</taxon>
        <taxon>Ascomycota</taxon>
        <taxon>Pezizomycotina</taxon>
        <taxon>Dothideomycetes</taxon>
        <taxon>Pleosporomycetidae</taxon>
        <taxon>Pleosporales</taxon>
        <taxon>Pleosporineae</taxon>
        <taxon>Didymellaceae</taxon>
        <taxon>Boeremia</taxon>
    </lineage>
</organism>
<evidence type="ECO:0000313" key="1">
    <source>
        <dbReference type="EMBL" id="KAJ8114189.1"/>
    </source>
</evidence>